<evidence type="ECO:0000256" key="3">
    <source>
        <dbReference type="ARBA" id="ARBA00023125"/>
    </source>
</evidence>
<dbReference type="SUPFAM" id="SSF46955">
    <property type="entry name" value="Putative DNA-binding domain"/>
    <property type="match status" value="1"/>
</dbReference>
<sequence length="266" mass="31015">MKKEITIGEFAKLMNVSVHQIRYFEEKGVLFPAYIDDNQYRMYGIDEIYRLAHILLLRKAGLSVQAIRDWSDEGTPDDMKRMLTQSVSTLEAEIERLRALSGFIEKILDENELFTRNNTSFQLIKRDRLVLSSWFETHVDTELDARLLARQGCELPDLFEADIHYIYEGDQRLLLCTEAHDREGDVILPAGEYLAYQFTISSEGELEQHFNTFQSIADERHLHLTGTRILVEKSYLSLFTQESLHYELLAHVDREGSGHGRRKEIR</sequence>
<accession>A0AAP5LK76</accession>
<evidence type="ECO:0000313" key="7">
    <source>
        <dbReference type="Proteomes" id="UP001254832"/>
    </source>
</evidence>
<dbReference type="PROSITE" id="PS50937">
    <property type="entry name" value="HTH_MERR_2"/>
    <property type="match status" value="1"/>
</dbReference>
<dbReference type="GO" id="GO:0003677">
    <property type="term" value="F:DNA binding"/>
    <property type="evidence" value="ECO:0007669"/>
    <property type="project" value="UniProtKB-KW"/>
</dbReference>
<dbReference type="GO" id="GO:0003700">
    <property type="term" value="F:DNA-binding transcription factor activity"/>
    <property type="evidence" value="ECO:0007669"/>
    <property type="project" value="InterPro"/>
</dbReference>
<dbReference type="Gene3D" id="1.10.1660.10">
    <property type="match status" value="1"/>
</dbReference>
<dbReference type="RefSeq" id="WP_310135744.1">
    <property type="nucleotide sequence ID" value="NZ_JAVDTR010000001.1"/>
</dbReference>
<keyword evidence="1" id="KW-0678">Repressor</keyword>
<evidence type="ECO:0000256" key="2">
    <source>
        <dbReference type="ARBA" id="ARBA00023015"/>
    </source>
</evidence>
<dbReference type="Pfam" id="PF13411">
    <property type="entry name" value="MerR_1"/>
    <property type="match status" value="1"/>
</dbReference>
<evidence type="ECO:0000256" key="4">
    <source>
        <dbReference type="ARBA" id="ARBA00023163"/>
    </source>
</evidence>
<dbReference type="Proteomes" id="UP001254832">
    <property type="component" value="Unassembled WGS sequence"/>
</dbReference>
<evidence type="ECO:0000256" key="1">
    <source>
        <dbReference type="ARBA" id="ARBA00022491"/>
    </source>
</evidence>
<dbReference type="InterPro" id="IPR047057">
    <property type="entry name" value="MerR_fam"/>
</dbReference>
<dbReference type="EMBL" id="JAVDTR010000001">
    <property type="protein sequence ID" value="MDR6721686.1"/>
    <property type="molecule type" value="Genomic_DNA"/>
</dbReference>
<dbReference type="AlphaFoldDB" id="A0AAP5LK76"/>
<gene>
    <name evidence="6" type="ORF">J2W91_000134</name>
</gene>
<feature type="domain" description="HTH merR-type" evidence="5">
    <location>
        <begin position="4"/>
        <end position="73"/>
    </location>
</feature>
<keyword evidence="3 6" id="KW-0238">DNA-binding</keyword>
<name>A0AAP5LK76_PAEAM</name>
<dbReference type="InterPro" id="IPR000551">
    <property type="entry name" value="MerR-type_HTH_dom"/>
</dbReference>
<comment type="caution">
    <text evidence="6">The sequence shown here is derived from an EMBL/GenBank/DDBJ whole genome shotgun (WGS) entry which is preliminary data.</text>
</comment>
<dbReference type="SMART" id="SM00422">
    <property type="entry name" value="HTH_MERR"/>
    <property type="match status" value="1"/>
</dbReference>
<dbReference type="PANTHER" id="PTHR30204">
    <property type="entry name" value="REDOX-CYCLING DRUG-SENSING TRANSCRIPTIONAL ACTIVATOR SOXR"/>
    <property type="match status" value="1"/>
</dbReference>
<organism evidence="6 7">
    <name type="scientific">Paenibacillus amylolyticus</name>
    <dbReference type="NCBI Taxonomy" id="1451"/>
    <lineage>
        <taxon>Bacteria</taxon>
        <taxon>Bacillati</taxon>
        <taxon>Bacillota</taxon>
        <taxon>Bacilli</taxon>
        <taxon>Bacillales</taxon>
        <taxon>Paenibacillaceae</taxon>
        <taxon>Paenibacillus</taxon>
    </lineage>
</organism>
<dbReference type="PRINTS" id="PR00040">
    <property type="entry name" value="HTHMERR"/>
</dbReference>
<keyword evidence="4" id="KW-0804">Transcription</keyword>
<reference evidence="6" key="1">
    <citation type="submission" date="2023-07" db="EMBL/GenBank/DDBJ databases">
        <title>Sorghum-associated microbial communities from plants grown in Nebraska, USA.</title>
        <authorList>
            <person name="Schachtman D."/>
        </authorList>
    </citation>
    <scope>NUCLEOTIDE SEQUENCE</scope>
    <source>
        <strain evidence="6">BE80</strain>
    </source>
</reference>
<protein>
    <submittedName>
        <fullName evidence="6">DNA-binding transcriptional MerR regulator</fullName>
    </submittedName>
</protein>
<evidence type="ECO:0000313" key="6">
    <source>
        <dbReference type="EMBL" id="MDR6721686.1"/>
    </source>
</evidence>
<keyword evidence="2" id="KW-0805">Transcription regulation</keyword>
<dbReference type="PANTHER" id="PTHR30204:SF69">
    <property type="entry name" value="MERR-FAMILY TRANSCRIPTIONAL REGULATOR"/>
    <property type="match status" value="1"/>
</dbReference>
<evidence type="ECO:0000259" key="5">
    <source>
        <dbReference type="PROSITE" id="PS50937"/>
    </source>
</evidence>
<dbReference type="InterPro" id="IPR009061">
    <property type="entry name" value="DNA-bd_dom_put_sf"/>
</dbReference>
<proteinExistence type="predicted"/>